<dbReference type="InterPro" id="IPR050121">
    <property type="entry name" value="Cytochrome_P450_monoxygenase"/>
</dbReference>
<evidence type="ECO:0000256" key="7">
    <source>
        <dbReference type="ARBA" id="ARBA00023033"/>
    </source>
</evidence>
<dbReference type="Proteomes" id="UP000774617">
    <property type="component" value="Unassembled WGS sequence"/>
</dbReference>
<dbReference type="PRINTS" id="PR00463">
    <property type="entry name" value="EP450I"/>
</dbReference>
<evidence type="ECO:0000256" key="1">
    <source>
        <dbReference type="ARBA" id="ARBA00001971"/>
    </source>
</evidence>
<evidence type="ECO:0000256" key="3">
    <source>
        <dbReference type="ARBA" id="ARBA00022617"/>
    </source>
</evidence>
<evidence type="ECO:0000256" key="6">
    <source>
        <dbReference type="ARBA" id="ARBA00023004"/>
    </source>
</evidence>
<keyword evidence="5 8" id="KW-0560">Oxidoreductase</keyword>
<keyword evidence="10" id="KW-1185">Reference proteome</keyword>
<evidence type="ECO:0000313" key="9">
    <source>
        <dbReference type="EMBL" id="KAH7055786.1"/>
    </source>
</evidence>
<comment type="caution">
    <text evidence="9">The sequence shown here is derived from an EMBL/GenBank/DDBJ whole genome shotgun (WGS) entry which is preliminary data.</text>
</comment>
<proteinExistence type="inferred from homology"/>
<dbReference type="InterPro" id="IPR001128">
    <property type="entry name" value="Cyt_P450"/>
</dbReference>
<comment type="cofactor">
    <cofactor evidence="1">
        <name>heme</name>
        <dbReference type="ChEBI" id="CHEBI:30413"/>
    </cofactor>
</comment>
<evidence type="ECO:0000256" key="4">
    <source>
        <dbReference type="ARBA" id="ARBA00022723"/>
    </source>
</evidence>
<evidence type="ECO:0000313" key="10">
    <source>
        <dbReference type="Proteomes" id="UP000774617"/>
    </source>
</evidence>
<dbReference type="PANTHER" id="PTHR24305">
    <property type="entry name" value="CYTOCHROME P450"/>
    <property type="match status" value="1"/>
</dbReference>
<dbReference type="CDD" id="cd11058">
    <property type="entry name" value="CYP60B-like"/>
    <property type="match status" value="1"/>
</dbReference>
<evidence type="ECO:0000256" key="8">
    <source>
        <dbReference type="RuleBase" id="RU000461"/>
    </source>
</evidence>
<dbReference type="PANTHER" id="PTHR24305:SF230">
    <property type="entry name" value="P450, PUTATIVE (EUROFUNG)-RELATED"/>
    <property type="match status" value="1"/>
</dbReference>
<comment type="similarity">
    <text evidence="2 8">Belongs to the cytochrome P450 family.</text>
</comment>
<organism evidence="9 10">
    <name type="scientific">Macrophomina phaseolina</name>
    <dbReference type="NCBI Taxonomy" id="35725"/>
    <lineage>
        <taxon>Eukaryota</taxon>
        <taxon>Fungi</taxon>
        <taxon>Dikarya</taxon>
        <taxon>Ascomycota</taxon>
        <taxon>Pezizomycotina</taxon>
        <taxon>Dothideomycetes</taxon>
        <taxon>Dothideomycetes incertae sedis</taxon>
        <taxon>Botryosphaeriales</taxon>
        <taxon>Botryosphaeriaceae</taxon>
        <taxon>Macrophomina</taxon>
    </lineage>
</organism>
<dbReference type="SUPFAM" id="SSF48264">
    <property type="entry name" value="Cytochrome P450"/>
    <property type="match status" value="1"/>
</dbReference>
<evidence type="ECO:0000256" key="2">
    <source>
        <dbReference type="ARBA" id="ARBA00010617"/>
    </source>
</evidence>
<keyword evidence="4 8" id="KW-0479">Metal-binding</keyword>
<dbReference type="EMBL" id="JAGTJR010000008">
    <property type="protein sequence ID" value="KAH7055786.1"/>
    <property type="molecule type" value="Genomic_DNA"/>
</dbReference>
<name>A0ABQ8GH47_9PEZI</name>
<dbReference type="PROSITE" id="PS00086">
    <property type="entry name" value="CYTOCHROME_P450"/>
    <property type="match status" value="1"/>
</dbReference>
<dbReference type="InterPro" id="IPR002401">
    <property type="entry name" value="Cyt_P450_E_grp-I"/>
</dbReference>
<protein>
    <submittedName>
        <fullName evidence="9">Cytochrome P450 CYP11/CYP12/CYP24/CYP27 subfamily</fullName>
    </submittedName>
</protein>
<keyword evidence="3 8" id="KW-0349">Heme</keyword>
<dbReference type="PRINTS" id="PR00385">
    <property type="entry name" value="P450"/>
</dbReference>
<dbReference type="Gene3D" id="1.10.630.10">
    <property type="entry name" value="Cytochrome P450"/>
    <property type="match status" value="1"/>
</dbReference>
<reference evidence="9 10" key="1">
    <citation type="journal article" date="2021" name="Nat. Commun.">
        <title>Genetic determinants of endophytism in the Arabidopsis root mycobiome.</title>
        <authorList>
            <person name="Mesny F."/>
            <person name="Miyauchi S."/>
            <person name="Thiergart T."/>
            <person name="Pickel B."/>
            <person name="Atanasova L."/>
            <person name="Karlsson M."/>
            <person name="Huettel B."/>
            <person name="Barry K.W."/>
            <person name="Haridas S."/>
            <person name="Chen C."/>
            <person name="Bauer D."/>
            <person name="Andreopoulos W."/>
            <person name="Pangilinan J."/>
            <person name="LaButti K."/>
            <person name="Riley R."/>
            <person name="Lipzen A."/>
            <person name="Clum A."/>
            <person name="Drula E."/>
            <person name="Henrissat B."/>
            <person name="Kohler A."/>
            <person name="Grigoriev I.V."/>
            <person name="Martin F.M."/>
            <person name="Hacquard S."/>
        </authorList>
    </citation>
    <scope>NUCLEOTIDE SEQUENCE [LARGE SCALE GENOMIC DNA]</scope>
    <source>
        <strain evidence="9 10">MPI-SDFR-AT-0080</strain>
    </source>
</reference>
<dbReference type="InterPro" id="IPR036396">
    <property type="entry name" value="Cyt_P450_sf"/>
</dbReference>
<sequence length="487" mass="55096">MLLLSSSGGGFLLASFFASAAYISWALTYNAFFHPLRRYPGPKLWALSRLPYAYACATGHGHLKLLALHKKYGDIVRVAPDELSFSSPDAWKEIYGRRKNANGEFGKDGIHYAEALDSLLGAPKDKHTRFRRILSRGFSNQAMLDQEFLLKSHIDLLWVYLIANSKPIDMAEWFDFVALDIITDLSFGESFRCLKSGRYHPWAQLFIDALKGMAFAMAIKRFTLLHQLLNLLAPKSLMQKYEENVEFTNQMVRRRLSEADRPDFVRAMARKEGSEALTLQEIQANAQVLTMAGYDTTATALAGATYLLASHPDVMANLVQEVRSTFKTEAEISILGAQNMPYMTAVIDEAMRVYPPAASGAPRQVPSGGDTIFGKYVPGGTVLTLWQWPMYHNPANFSQPDAFVPERWLGDERFAADHKEAFQPFSYGARNCIGRNLAYAELRVILSRLLWNFELELAPGTEKWMDEQPLYLLWKKTPLNIKLRRRG</sequence>
<evidence type="ECO:0000256" key="5">
    <source>
        <dbReference type="ARBA" id="ARBA00023002"/>
    </source>
</evidence>
<keyword evidence="7 8" id="KW-0503">Monooxygenase</keyword>
<dbReference type="InterPro" id="IPR017972">
    <property type="entry name" value="Cyt_P450_CS"/>
</dbReference>
<dbReference type="Pfam" id="PF00067">
    <property type="entry name" value="p450"/>
    <property type="match status" value="1"/>
</dbReference>
<keyword evidence="6 8" id="KW-0408">Iron</keyword>
<gene>
    <name evidence="9" type="ORF">B0J12DRAFT_717914</name>
</gene>
<accession>A0ABQ8GH47</accession>